<accession>A0ABX0SI46</accession>
<dbReference type="RefSeq" id="WP_208390800.1">
    <property type="nucleotide sequence ID" value="NZ_BAAAOO010000006.1"/>
</dbReference>
<organism evidence="1 2">
    <name type="scientific">Brooklawnia cerclae</name>
    <dbReference type="NCBI Taxonomy" id="349934"/>
    <lineage>
        <taxon>Bacteria</taxon>
        <taxon>Bacillati</taxon>
        <taxon>Actinomycetota</taxon>
        <taxon>Actinomycetes</taxon>
        <taxon>Propionibacteriales</taxon>
        <taxon>Propionibacteriaceae</taxon>
        <taxon>Brooklawnia</taxon>
    </lineage>
</organism>
<comment type="caution">
    <text evidence="1">The sequence shown here is derived from an EMBL/GenBank/DDBJ whole genome shotgun (WGS) entry which is preliminary data.</text>
</comment>
<evidence type="ECO:0000313" key="2">
    <source>
        <dbReference type="Proteomes" id="UP000749311"/>
    </source>
</evidence>
<name>A0ABX0SI46_9ACTN</name>
<gene>
    <name evidence="1" type="ORF">FB473_002762</name>
</gene>
<dbReference type="InterPro" id="IPR014942">
    <property type="entry name" value="AbiEii"/>
</dbReference>
<dbReference type="Proteomes" id="UP000749311">
    <property type="component" value="Unassembled WGS sequence"/>
</dbReference>
<evidence type="ECO:0000313" key="1">
    <source>
        <dbReference type="EMBL" id="NIH58070.1"/>
    </source>
</evidence>
<dbReference type="EMBL" id="JAAMOZ010000002">
    <property type="protein sequence ID" value="NIH58070.1"/>
    <property type="molecule type" value="Genomic_DNA"/>
</dbReference>
<sequence>MADDERPLNLSAALSSLPPKTRAPNSARVLDAWITQAETKLGSTRGRLGWLVASTVVTSALQQAVDDQGHPLFLLKGGTLLQHRLPGSRATTDLDGLARGSIESFLDAFDEVSRHPWGPLTLRRDPVEIIDVPGKLVKPRRFDVVVMFNGVTWRRIQVEVSPDEGSAGIVGESVPAPALGAVGLPAPDHLVGLAMRYQIAQKVHAATDPHMPPEYVNDRARDAVDLLLLRDLANESGHPSMAGIRAAIEDIFGVRAAEAAATGCLSRSWPARLVAYAHWHTSYRRAAESAGVTLTLEEAVAEVNLWLDSVDRAMDDC</sequence>
<keyword evidence="2" id="KW-1185">Reference proteome</keyword>
<proteinExistence type="predicted"/>
<dbReference type="Pfam" id="PF08843">
    <property type="entry name" value="AbiEii"/>
    <property type="match status" value="1"/>
</dbReference>
<protein>
    <recommendedName>
        <fullName evidence="3">Nucleotidyl transferase AbiEii/AbiGii toxin family protein</fullName>
    </recommendedName>
</protein>
<evidence type="ECO:0008006" key="3">
    <source>
        <dbReference type="Google" id="ProtNLM"/>
    </source>
</evidence>
<reference evidence="1 2" key="1">
    <citation type="submission" date="2020-02" db="EMBL/GenBank/DDBJ databases">
        <title>Sequencing the genomes of 1000 actinobacteria strains.</title>
        <authorList>
            <person name="Klenk H.-P."/>
        </authorList>
    </citation>
    <scope>NUCLEOTIDE SEQUENCE [LARGE SCALE GENOMIC DNA]</scope>
    <source>
        <strain evidence="1 2">DSM 19609</strain>
    </source>
</reference>